<dbReference type="InterPro" id="IPR044822">
    <property type="entry name" value="Myb_DNA-bind_4"/>
</dbReference>
<dbReference type="Pfam" id="PF13837">
    <property type="entry name" value="Myb_DNA-bind_4"/>
    <property type="match status" value="1"/>
</dbReference>
<evidence type="ECO:0000259" key="2">
    <source>
        <dbReference type="Pfam" id="PF13837"/>
    </source>
</evidence>
<feature type="domain" description="Myb/SANT-like DNA-binding" evidence="2">
    <location>
        <begin position="140"/>
        <end position="224"/>
    </location>
</feature>
<feature type="transmembrane region" description="Helical" evidence="1">
    <location>
        <begin position="273"/>
        <end position="293"/>
    </location>
</feature>
<dbReference type="PANTHER" id="PTHR47595">
    <property type="entry name" value="HEAT SHOCK 70 KDA PROTEIN 14"/>
    <property type="match status" value="1"/>
</dbReference>
<reference evidence="3 4" key="1">
    <citation type="submission" date="2024-08" db="EMBL/GenBank/DDBJ databases">
        <authorList>
            <person name="Cucini C."/>
            <person name="Frati F."/>
        </authorList>
    </citation>
    <scope>NUCLEOTIDE SEQUENCE [LARGE SCALE GENOMIC DNA]</scope>
</reference>
<evidence type="ECO:0000313" key="4">
    <source>
        <dbReference type="Proteomes" id="UP001642540"/>
    </source>
</evidence>
<name>A0ABP1PR03_9HEXA</name>
<keyword evidence="1" id="KW-1133">Transmembrane helix</keyword>
<proteinExistence type="predicted"/>
<dbReference type="Proteomes" id="UP001642540">
    <property type="component" value="Unassembled WGS sequence"/>
</dbReference>
<evidence type="ECO:0000256" key="1">
    <source>
        <dbReference type="SAM" id="Phobius"/>
    </source>
</evidence>
<sequence>MICVFETSYVHEEQGQNSVSLNLAEDSEEYIEETEEYQAPRRSVALVGVQQHIQRASQPEQRTYAVVSNPSSGANTLALIQRRAAQRELQMAKMIGNGGLALASSMNFHRVATHHNTQDDSRHDRQNDAMYVASRRARSNNFTLKETFDLLKIWASPEMQWRMKHNFRNFMVWEAISYSMHEMGHDRVAIQCKNRIKMLTSTFYRIKKSKQDYRSFNFPYYKLIGEVLDGKKNGTTVALAGGIELSPALAKFATNYSSNGMMNNSHNNSSSGYVVHYFVLYTFFNAYMYILSFDRLCEYAFTRESFKT</sequence>
<protein>
    <recommendedName>
        <fullName evidence="2">Myb/SANT-like DNA-binding domain-containing protein</fullName>
    </recommendedName>
</protein>
<accession>A0ABP1PR03</accession>
<evidence type="ECO:0000313" key="3">
    <source>
        <dbReference type="EMBL" id="CAL8071661.1"/>
    </source>
</evidence>
<keyword evidence="1" id="KW-0472">Membrane</keyword>
<keyword evidence="1" id="KW-0812">Transmembrane</keyword>
<dbReference type="PANTHER" id="PTHR47595:SF1">
    <property type="entry name" value="MYB_SANT-LIKE DNA-BINDING DOMAIN-CONTAINING PROTEIN"/>
    <property type="match status" value="1"/>
</dbReference>
<dbReference type="Gene3D" id="1.10.10.60">
    <property type="entry name" value="Homeodomain-like"/>
    <property type="match status" value="1"/>
</dbReference>
<organism evidence="3 4">
    <name type="scientific">Orchesella dallaii</name>
    <dbReference type="NCBI Taxonomy" id="48710"/>
    <lineage>
        <taxon>Eukaryota</taxon>
        <taxon>Metazoa</taxon>
        <taxon>Ecdysozoa</taxon>
        <taxon>Arthropoda</taxon>
        <taxon>Hexapoda</taxon>
        <taxon>Collembola</taxon>
        <taxon>Entomobryomorpha</taxon>
        <taxon>Entomobryoidea</taxon>
        <taxon>Orchesellidae</taxon>
        <taxon>Orchesellinae</taxon>
        <taxon>Orchesella</taxon>
    </lineage>
</organism>
<gene>
    <name evidence="3" type="ORF">ODALV1_LOCUS1823</name>
</gene>
<comment type="caution">
    <text evidence="3">The sequence shown here is derived from an EMBL/GenBank/DDBJ whole genome shotgun (WGS) entry which is preliminary data.</text>
</comment>
<keyword evidence="4" id="KW-1185">Reference proteome</keyword>
<dbReference type="EMBL" id="CAXLJM020000006">
    <property type="protein sequence ID" value="CAL8071661.1"/>
    <property type="molecule type" value="Genomic_DNA"/>
</dbReference>